<keyword evidence="4" id="KW-0479">Metal-binding</keyword>
<dbReference type="Gene3D" id="3.20.20.70">
    <property type="entry name" value="Aldolase class I"/>
    <property type="match status" value="1"/>
</dbReference>
<evidence type="ECO:0000259" key="7">
    <source>
        <dbReference type="PROSITE" id="PS51918"/>
    </source>
</evidence>
<dbReference type="CDD" id="cd01335">
    <property type="entry name" value="Radical_SAM"/>
    <property type="match status" value="1"/>
</dbReference>
<evidence type="ECO:0000313" key="8">
    <source>
        <dbReference type="EMBL" id="EET87833.1"/>
    </source>
</evidence>
<dbReference type="InterPro" id="IPR050377">
    <property type="entry name" value="Radical_SAM_PqqE_MftC-like"/>
</dbReference>
<dbReference type="GO" id="GO:0003824">
    <property type="term" value="F:catalytic activity"/>
    <property type="evidence" value="ECO:0007669"/>
    <property type="project" value="InterPro"/>
</dbReference>
<dbReference type="SFLD" id="SFLDG01067">
    <property type="entry name" value="SPASM/twitch_domain_containing"/>
    <property type="match status" value="1"/>
</dbReference>
<feature type="domain" description="Radical SAM core" evidence="7">
    <location>
        <begin position="19"/>
        <end position="225"/>
    </location>
</feature>
<proteinExistence type="predicted"/>
<dbReference type="PIRSF" id="PIRSF037420">
    <property type="entry name" value="PQQ_syn_pqqE"/>
    <property type="match status" value="1"/>
</dbReference>
<keyword evidence="9" id="KW-1185">Reference proteome</keyword>
<name>C6PSF5_9CLOT</name>
<evidence type="ECO:0000256" key="2">
    <source>
        <dbReference type="ARBA" id="ARBA00022485"/>
    </source>
</evidence>
<dbReference type="InterPro" id="IPR058240">
    <property type="entry name" value="rSAM_sf"/>
</dbReference>
<dbReference type="Pfam" id="PF04055">
    <property type="entry name" value="Radical_SAM"/>
    <property type="match status" value="1"/>
</dbReference>
<sequence>MTLMIKSLARRNNSIIMIEFLKTPTLINIEVTDKCPLQCPQCYCQLNAGKEIDKTIAINVIKQATKLNVQYVNISGGETLLYPHLYKLICTCNKYNISPNIAISGWGFTELVLNNLIQNGINYIFVSLNGSTEKINSFSRNGYNLAINALEILAKSNFNKTIINWVMQSNNSDDFINIIKLAEKYNVKAVVVMAIKPDSNGNLKTFPSKEQIEKISILIKKYSGNVQIIIDKCFSQLKAYMGRNIFSNTNQGIYKGCTAGLDSFTLNVDGKFSPCRHLFISESSDSILDYWTKSLILAQLRKSNNLQVEPCINCKLKKYCRPCIAVNSTTKLRKPKDNNYCQLHLI</sequence>
<reference evidence="8 9" key="1">
    <citation type="submission" date="2009-06" db="EMBL/GenBank/DDBJ databases">
        <title>The draft genome of Clostridium carboxidivorans P7.</title>
        <authorList>
            <consortium name="US DOE Joint Genome Institute (JGI-PGF)"/>
            <person name="Lucas S."/>
            <person name="Copeland A."/>
            <person name="Lapidus A."/>
            <person name="Glavina del Rio T."/>
            <person name="Tice H."/>
            <person name="Bruce D."/>
            <person name="Goodwin L."/>
            <person name="Pitluck S."/>
            <person name="Larimer F."/>
            <person name="Land M.L."/>
            <person name="Hauser L."/>
            <person name="Hemme C.L."/>
        </authorList>
    </citation>
    <scope>NUCLEOTIDE SEQUENCE [LARGE SCALE GENOMIC DNA]</scope>
    <source>
        <strain evidence="8 9">P7</strain>
    </source>
</reference>
<organism evidence="8 9">
    <name type="scientific">Clostridium carboxidivorans P7</name>
    <dbReference type="NCBI Taxonomy" id="536227"/>
    <lineage>
        <taxon>Bacteria</taxon>
        <taxon>Bacillati</taxon>
        <taxon>Bacillota</taxon>
        <taxon>Clostridia</taxon>
        <taxon>Eubacteriales</taxon>
        <taxon>Clostridiaceae</taxon>
        <taxon>Clostridium</taxon>
    </lineage>
</organism>
<keyword evidence="6" id="KW-0411">Iron-sulfur</keyword>
<evidence type="ECO:0000256" key="4">
    <source>
        <dbReference type="ARBA" id="ARBA00022723"/>
    </source>
</evidence>
<comment type="caution">
    <text evidence="8">The sequence shown here is derived from an EMBL/GenBank/DDBJ whole genome shotgun (WGS) entry which is preliminary data.</text>
</comment>
<dbReference type="PATRIC" id="fig|536227.13.peg.3722"/>
<keyword evidence="5" id="KW-0408">Iron</keyword>
<dbReference type="STRING" id="536227.Ccar_17725"/>
<dbReference type="PANTHER" id="PTHR11228:SF7">
    <property type="entry name" value="PQQA PEPTIDE CYCLASE"/>
    <property type="match status" value="1"/>
</dbReference>
<dbReference type="GO" id="GO:0046872">
    <property type="term" value="F:metal ion binding"/>
    <property type="evidence" value="ECO:0007669"/>
    <property type="project" value="UniProtKB-KW"/>
</dbReference>
<evidence type="ECO:0000256" key="1">
    <source>
        <dbReference type="ARBA" id="ARBA00001966"/>
    </source>
</evidence>
<dbReference type="PANTHER" id="PTHR11228">
    <property type="entry name" value="RADICAL SAM DOMAIN PROTEIN"/>
    <property type="match status" value="1"/>
</dbReference>
<dbReference type="eggNOG" id="COG0535">
    <property type="taxonomic scope" value="Bacteria"/>
</dbReference>
<evidence type="ECO:0000256" key="3">
    <source>
        <dbReference type="ARBA" id="ARBA00022691"/>
    </source>
</evidence>
<dbReference type="SFLD" id="SFLDS00029">
    <property type="entry name" value="Radical_SAM"/>
    <property type="match status" value="1"/>
</dbReference>
<dbReference type="AlphaFoldDB" id="C6PSF5"/>
<keyword evidence="3" id="KW-0949">S-adenosyl-L-methionine</keyword>
<dbReference type="InterPro" id="IPR017200">
    <property type="entry name" value="PqqE-like"/>
</dbReference>
<gene>
    <name evidence="8" type="ORF">CcarbDRAFT_1722</name>
</gene>
<protein>
    <submittedName>
        <fullName evidence="8">Radical SAM domain protein</fullName>
    </submittedName>
</protein>
<evidence type="ECO:0000313" key="9">
    <source>
        <dbReference type="Proteomes" id="UP000004198"/>
    </source>
</evidence>
<keyword evidence="2" id="KW-0004">4Fe-4S</keyword>
<comment type="cofactor">
    <cofactor evidence="1">
        <name>[4Fe-4S] cluster</name>
        <dbReference type="ChEBI" id="CHEBI:49883"/>
    </cofactor>
</comment>
<dbReference type="KEGG" id="cck:Ccar_17725"/>
<dbReference type="SUPFAM" id="SSF102114">
    <property type="entry name" value="Radical SAM enzymes"/>
    <property type="match status" value="1"/>
</dbReference>
<dbReference type="GO" id="GO:0051539">
    <property type="term" value="F:4 iron, 4 sulfur cluster binding"/>
    <property type="evidence" value="ECO:0007669"/>
    <property type="project" value="UniProtKB-KW"/>
</dbReference>
<evidence type="ECO:0000256" key="6">
    <source>
        <dbReference type="ARBA" id="ARBA00023014"/>
    </source>
</evidence>
<evidence type="ECO:0000256" key="5">
    <source>
        <dbReference type="ARBA" id="ARBA00023004"/>
    </source>
</evidence>
<dbReference type="EMBL" id="ACVI01000022">
    <property type="protein sequence ID" value="EET87833.1"/>
    <property type="molecule type" value="Genomic_DNA"/>
</dbReference>
<dbReference type="InterPro" id="IPR013785">
    <property type="entry name" value="Aldolase_TIM"/>
</dbReference>
<dbReference type="Proteomes" id="UP000004198">
    <property type="component" value="Unassembled WGS sequence"/>
</dbReference>
<accession>C6PSF5</accession>
<dbReference type="InterPro" id="IPR007197">
    <property type="entry name" value="rSAM"/>
</dbReference>
<dbReference type="PROSITE" id="PS51918">
    <property type="entry name" value="RADICAL_SAM"/>
    <property type="match status" value="1"/>
</dbReference>